<feature type="domain" description="Nitrile hydratase beta subunit-like N-terminal" evidence="1">
    <location>
        <begin position="17"/>
        <end position="88"/>
    </location>
</feature>
<accession>A0A2S9Q4C0</accession>
<dbReference type="OrthoDB" id="9811616at2"/>
<dbReference type="EMBL" id="PUEJ01000015">
    <property type="protein sequence ID" value="PRH84160.1"/>
    <property type="molecule type" value="Genomic_DNA"/>
</dbReference>
<dbReference type="InterPro" id="IPR008990">
    <property type="entry name" value="Elect_transpt_acc-like_dom_sf"/>
</dbReference>
<dbReference type="Proteomes" id="UP000237682">
    <property type="component" value="Unassembled WGS sequence"/>
</dbReference>
<dbReference type="Gene3D" id="1.10.472.20">
    <property type="entry name" value="Nitrile hydratase, beta subunit"/>
    <property type="match status" value="1"/>
</dbReference>
<gene>
    <name evidence="2" type="ORF">C5L14_28105</name>
</gene>
<dbReference type="NCBIfam" id="TIGR03889">
    <property type="entry name" value="nitrile_acc"/>
    <property type="match status" value="1"/>
</dbReference>
<sequence length="96" mass="10472">MCGRAILTPLDAIPSIPRDRGEPVFREPWEARAFALAVSLHGKGVFTWPEWAEALGREIAAAPADDGSHYYEHWLSALEKLVASKGLSNRPGKGFG</sequence>
<dbReference type="SUPFAM" id="SSF50090">
    <property type="entry name" value="Electron transport accessory proteins"/>
    <property type="match status" value="1"/>
</dbReference>
<dbReference type="InterPro" id="IPR049054">
    <property type="entry name" value="CN_hydtase_beta-like_N"/>
</dbReference>
<comment type="caution">
    <text evidence="2">The sequence shown here is derived from an EMBL/GenBank/DDBJ whole genome shotgun (WGS) entry which is preliminary data.</text>
</comment>
<name>A0A2S9Q4C0_9HYPH</name>
<protein>
    <submittedName>
        <fullName evidence="2">Nitrile hydratase accessory protein</fullName>
    </submittedName>
</protein>
<reference evidence="2 3" key="1">
    <citation type="submission" date="2018-02" db="EMBL/GenBank/DDBJ databases">
        <title>Whole genome sequencing of endophytic bacterium.</title>
        <authorList>
            <person name="Eedara R."/>
            <person name="Podile A.R."/>
        </authorList>
    </citation>
    <scope>NUCLEOTIDE SEQUENCE [LARGE SCALE GENOMIC DNA]</scope>
    <source>
        <strain evidence="2 3">RP1T</strain>
    </source>
</reference>
<evidence type="ECO:0000313" key="3">
    <source>
        <dbReference type="Proteomes" id="UP000237682"/>
    </source>
</evidence>
<keyword evidence="3" id="KW-1185">Reference proteome</keyword>
<dbReference type="InterPro" id="IPR023808">
    <property type="entry name" value="Nitrile_Hydratase_acc_put"/>
</dbReference>
<evidence type="ECO:0000313" key="2">
    <source>
        <dbReference type="EMBL" id="PRH84160.1"/>
    </source>
</evidence>
<organism evidence="2 3">
    <name type="scientific">Labrys okinawensis</name>
    <dbReference type="NCBI Taxonomy" id="346911"/>
    <lineage>
        <taxon>Bacteria</taxon>
        <taxon>Pseudomonadati</taxon>
        <taxon>Pseudomonadota</taxon>
        <taxon>Alphaproteobacteria</taxon>
        <taxon>Hyphomicrobiales</taxon>
        <taxon>Xanthobacteraceae</taxon>
        <taxon>Labrys</taxon>
    </lineage>
</organism>
<dbReference type="AlphaFoldDB" id="A0A2S9Q4C0"/>
<evidence type="ECO:0000259" key="1">
    <source>
        <dbReference type="Pfam" id="PF21006"/>
    </source>
</evidence>
<proteinExistence type="predicted"/>
<dbReference type="Pfam" id="PF21006">
    <property type="entry name" value="NHase_beta_N"/>
    <property type="match status" value="1"/>
</dbReference>
<dbReference type="InterPro" id="IPR042262">
    <property type="entry name" value="CN_hydtase_beta_C"/>
</dbReference>